<protein>
    <submittedName>
        <fullName evidence="3">Zinc-dependent metalloprotease family protein</fullName>
    </submittedName>
</protein>
<evidence type="ECO:0000313" key="3">
    <source>
        <dbReference type="EMBL" id="MEJ5943673.1"/>
    </source>
</evidence>
<keyword evidence="3" id="KW-0645">Protease</keyword>
<keyword evidence="3" id="KW-0378">Hydrolase</keyword>
<feature type="chain" id="PRO_5046631068" evidence="2">
    <location>
        <begin position="32"/>
        <end position="437"/>
    </location>
</feature>
<proteinExistence type="predicted"/>
<keyword evidence="4" id="KW-1185">Reference proteome</keyword>
<accession>A0ABU8REZ7</accession>
<organism evidence="3 4">
    <name type="scientific">Pseudokineococcus basanitobsidens</name>
    <dbReference type="NCBI Taxonomy" id="1926649"/>
    <lineage>
        <taxon>Bacteria</taxon>
        <taxon>Bacillati</taxon>
        <taxon>Actinomycetota</taxon>
        <taxon>Actinomycetes</taxon>
        <taxon>Kineosporiales</taxon>
        <taxon>Kineosporiaceae</taxon>
        <taxon>Pseudokineococcus</taxon>
    </lineage>
</organism>
<dbReference type="RefSeq" id="WP_339573065.1">
    <property type="nucleotide sequence ID" value="NZ_JBBIAA010000001.1"/>
</dbReference>
<dbReference type="SUPFAM" id="SSF55486">
    <property type="entry name" value="Metalloproteases ('zincins'), catalytic domain"/>
    <property type="match status" value="1"/>
</dbReference>
<name>A0ABU8REZ7_9ACTN</name>
<dbReference type="Pfam" id="PF13582">
    <property type="entry name" value="Reprolysin_3"/>
    <property type="match status" value="1"/>
</dbReference>
<dbReference type="Proteomes" id="UP001387100">
    <property type="component" value="Unassembled WGS sequence"/>
</dbReference>
<gene>
    <name evidence="3" type="ORF">WDZ17_00005</name>
</gene>
<feature type="signal peptide" evidence="2">
    <location>
        <begin position="1"/>
        <end position="31"/>
    </location>
</feature>
<keyword evidence="3" id="KW-0482">Metalloprotease</keyword>
<dbReference type="GO" id="GO:0008237">
    <property type="term" value="F:metallopeptidase activity"/>
    <property type="evidence" value="ECO:0007669"/>
    <property type="project" value="UniProtKB-KW"/>
</dbReference>
<feature type="region of interest" description="Disordered" evidence="1">
    <location>
        <begin position="52"/>
        <end position="79"/>
    </location>
</feature>
<evidence type="ECO:0000256" key="1">
    <source>
        <dbReference type="SAM" id="MobiDB-lite"/>
    </source>
</evidence>
<dbReference type="Gene3D" id="3.40.390.10">
    <property type="entry name" value="Collagenase (Catalytic Domain)"/>
    <property type="match status" value="1"/>
</dbReference>
<dbReference type="InterPro" id="IPR024079">
    <property type="entry name" value="MetalloPept_cat_dom_sf"/>
</dbReference>
<feature type="compositionally biased region" description="Basic and acidic residues" evidence="1">
    <location>
        <begin position="414"/>
        <end position="424"/>
    </location>
</feature>
<feature type="non-terminal residue" evidence="3">
    <location>
        <position position="437"/>
    </location>
</feature>
<reference evidence="3 4" key="1">
    <citation type="journal article" date="2017" name="Int. J. Syst. Evol. Microbiol.">
        <title>Pseudokineococcus basanitobsidens sp. nov., isolated from volcanic rock.</title>
        <authorList>
            <person name="Lee D.W."/>
            <person name="Park M.Y."/>
            <person name="Kim J.J."/>
            <person name="Kim B.S."/>
        </authorList>
    </citation>
    <scope>NUCLEOTIDE SEQUENCE [LARGE SCALE GENOMIC DNA]</scope>
    <source>
        <strain evidence="3 4">DSM 103726</strain>
    </source>
</reference>
<comment type="caution">
    <text evidence="3">The sequence shown here is derived from an EMBL/GenBank/DDBJ whole genome shotgun (WGS) entry which is preliminary data.</text>
</comment>
<sequence length="437" mass="43757">MDRSTATTRAARAGACALLAGALLPLPTAHASTDDPAQAVLAGRVVEVVVEHEPSPAEPGHASDEHHHDDAPAGLQLDDGTTVGVEGLAASGAVSGEEVRLVVDVPAALEDAVAEAAGERRLDAARERPAAEGSALAEAVVTAAAGEGVTLAAADGTVRTTAEAPPPATAAAVGPARPVTVVVADMGEGTERVPTDADLASMVQRASDYWSDQSTGRVTFALAGTPTRYSTSLTCTDVWALWEEAKQQAGFAGGRRAHLVVVLLDEGGKGCGYGVGSVGSGVDAGGVSALDNAADLSLVAHELGHNLSFAHANSLECVTAPRQDVEGTVADPCRVHEYGDLVDVMAASTGTLPGALSATARARGGFLEAGERATVTAVGTTSVELAPLAGAPGSGAKDVSVTDPRTGAVYRLENRQAADRDADRLMGATGPVPQGAG</sequence>
<keyword evidence="2" id="KW-0732">Signal</keyword>
<evidence type="ECO:0000256" key="2">
    <source>
        <dbReference type="SAM" id="SignalP"/>
    </source>
</evidence>
<feature type="region of interest" description="Disordered" evidence="1">
    <location>
        <begin position="414"/>
        <end position="437"/>
    </location>
</feature>
<evidence type="ECO:0000313" key="4">
    <source>
        <dbReference type="Proteomes" id="UP001387100"/>
    </source>
</evidence>
<dbReference type="EMBL" id="JBBIAA010000001">
    <property type="protein sequence ID" value="MEJ5943673.1"/>
    <property type="molecule type" value="Genomic_DNA"/>
</dbReference>
<feature type="compositionally biased region" description="Basic and acidic residues" evidence="1">
    <location>
        <begin position="52"/>
        <end position="71"/>
    </location>
</feature>